<keyword evidence="3" id="KW-1185">Reference proteome</keyword>
<feature type="compositionally biased region" description="Basic and acidic residues" evidence="1">
    <location>
        <begin position="17"/>
        <end position="39"/>
    </location>
</feature>
<accession>A0A7J9MZQ6</accession>
<feature type="compositionally biased region" description="Low complexity" evidence="1">
    <location>
        <begin position="47"/>
        <end position="66"/>
    </location>
</feature>
<protein>
    <submittedName>
        <fullName evidence="2">Uncharacterized protein</fullName>
    </submittedName>
</protein>
<dbReference type="EMBL" id="JABFAF010264752">
    <property type="protein sequence ID" value="MBA0876367.1"/>
    <property type="molecule type" value="Genomic_DNA"/>
</dbReference>
<dbReference type="OrthoDB" id="990800at2759"/>
<evidence type="ECO:0000313" key="2">
    <source>
        <dbReference type="EMBL" id="MBA0876367.1"/>
    </source>
</evidence>
<dbReference type="Proteomes" id="UP000593576">
    <property type="component" value="Unassembled WGS sequence"/>
</dbReference>
<evidence type="ECO:0000313" key="3">
    <source>
        <dbReference type="Proteomes" id="UP000593576"/>
    </source>
</evidence>
<organism evidence="2 3">
    <name type="scientific">Gossypium schwendimanii</name>
    <name type="common">Cotton</name>
    <dbReference type="NCBI Taxonomy" id="34291"/>
    <lineage>
        <taxon>Eukaryota</taxon>
        <taxon>Viridiplantae</taxon>
        <taxon>Streptophyta</taxon>
        <taxon>Embryophyta</taxon>
        <taxon>Tracheophyta</taxon>
        <taxon>Spermatophyta</taxon>
        <taxon>Magnoliopsida</taxon>
        <taxon>eudicotyledons</taxon>
        <taxon>Gunneridae</taxon>
        <taxon>Pentapetalae</taxon>
        <taxon>rosids</taxon>
        <taxon>malvids</taxon>
        <taxon>Malvales</taxon>
        <taxon>Malvaceae</taxon>
        <taxon>Malvoideae</taxon>
        <taxon>Gossypium</taxon>
    </lineage>
</organism>
<dbReference type="AlphaFoldDB" id="A0A7J9MZQ6"/>
<proteinExistence type="predicted"/>
<sequence length="105" mass="11961">MPWFRIHGKPYLLSEEQKRQQIQVEREQRSLLNPKKRDNSTGPSTAPTQSLGPTPQLTTPTPQPLQIMSGAYPSPYMYHNRYMFHFSNSMPGWNACPGASPFPIS</sequence>
<gene>
    <name evidence="2" type="ORF">Goshw_026531</name>
</gene>
<name>A0A7J9MZQ6_GOSSC</name>
<comment type="caution">
    <text evidence="2">The sequence shown here is derived from an EMBL/GenBank/DDBJ whole genome shotgun (WGS) entry which is preliminary data.</text>
</comment>
<evidence type="ECO:0000256" key="1">
    <source>
        <dbReference type="SAM" id="MobiDB-lite"/>
    </source>
</evidence>
<feature type="region of interest" description="Disordered" evidence="1">
    <location>
        <begin position="17"/>
        <end position="66"/>
    </location>
</feature>
<reference evidence="2 3" key="1">
    <citation type="journal article" date="2019" name="Genome Biol. Evol.">
        <title>Insights into the evolution of the New World diploid cottons (Gossypium, subgenus Houzingenia) based on genome sequencing.</title>
        <authorList>
            <person name="Grover C.E."/>
            <person name="Arick M.A. 2nd"/>
            <person name="Thrash A."/>
            <person name="Conover J.L."/>
            <person name="Sanders W.S."/>
            <person name="Peterson D.G."/>
            <person name="Frelichowski J.E."/>
            <person name="Scheffler J.A."/>
            <person name="Scheffler B.E."/>
            <person name="Wendel J.F."/>
        </authorList>
    </citation>
    <scope>NUCLEOTIDE SEQUENCE [LARGE SCALE GENOMIC DNA]</scope>
    <source>
        <strain evidence="2">1</strain>
        <tissue evidence="2">Leaf</tissue>
    </source>
</reference>